<dbReference type="AlphaFoldDB" id="I3ZVJ4"/>
<feature type="transmembrane region" description="Helical" evidence="1">
    <location>
        <begin position="373"/>
        <end position="394"/>
    </location>
</feature>
<keyword evidence="4" id="KW-1185">Reference proteome</keyword>
<evidence type="ECO:0000313" key="4">
    <source>
        <dbReference type="Proteomes" id="UP000006064"/>
    </source>
</evidence>
<dbReference type="Gene3D" id="1.20.120.1220">
    <property type="match status" value="1"/>
</dbReference>
<feature type="transmembrane region" description="Helical" evidence="1">
    <location>
        <begin position="109"/>
        <end position="126"/>
    </location>
</feature>
<evidence type="ECO:0000313" key="3">
    <source>
        <dbReference type="EMBL" id="AFL95728.1"/>
    </source>
</evidence>
<organism evidence="3 4">
    <name type="scientific">Thermococcus cleftensis (strain DSM 27260 / KACC 17922 / CL1)</name>
    <dbReference type="NCBI Taxonomy" id="163003"/>
    <lineage>
        <taxon>Archaea</taxon>
        <taxon>Methanobacteriati</taxon>
        <taxon>Methanobacteriota</taxon>
        <taxon>Thermococci</taxon>
        <taxon>Thermococcales</taxon>
        <taxon>Thermococcaceae</taxon>
        <taxon>Thermococcus</taxon>
    </lineage>
</organism>
<feature type="transmembrane region" description="Helical" evidence="1">
    <location>
        <begin position="78"/>
        <end position="102"/>
    </location>
</feature>
<gene>
    <name evidence="3" type="ORF">CL1_1529</name>
</gene>
<dbReference type="GeneID" id="13037934"/>
<dbReference type="Pfam" id="PF06819">
    <property type="entry name" value="Arc_PepC"/>
    <property type="match status" value="1"/>
</dbReference>
<accession>I3ZVJ4</accession>
<dbReference type="OrthoDB" id="65749at2157"/>
<name>I3ZVJ4_THECF</name>
<feature type="domain" description="Peptidase A24A-predicted C-terminal archaea" evidence="2">
    <location>
        <begin position="257"/>
        <end position="365"/>
    </location>
</feature>
<dbReference type="Proteomes" id="UP000006064">
    <property type="component" value="Chromosome"/>
</dbReference>
<keyword evidence="1" id="KW-0472">Membrane</keyword>
<feature type="transmembrane region" description="Helical" evidence="1">
    <location>
        <begin position="182"/>
        <end position="200"/>
    </location>
</feature>
<dbReference type="HOGENOM" id="CLU_691908_0_0_2"/>
<reference evidence="3 4" key="1">
    <citation type="journal article" date="2012" name="J. Bacteriol.">
        <title>Complete Genome Sequence of the Hyperthermophilic Archaeon Thermococcus sp. Strain CL1, Isolated from a Paralvinella sp. Polychaete Worm Collected from a Hydrothermal Vent.</title>
        <authorList>
            <person name="Jung J.H."/>
            <person name="Holden J.F."/>
            <person name="Seo D.H."/>
            <person name="Park K.H."/>
            <person name="Shin H."/>
            <person name="Ryu S."/>
            <person name="Lee J.H."/>
            <person name="Park C.S."/>
        </authorList>
    </citation>
    <scope>NUCLEOTIDE SEQUENCE [LARGE SCALE GENOMIC DNA]</scope>
    <source>
        <strain evidence="4">DSM 27260 / KACC 17922 / CL1</strain>
    </source>
</reference>
<keyword evidence="1" id="KW-0812">Transmembrane</keyword>
<feature type="transmembrane region" description="Helical" evidence="1">
    <location>
        <begin position="206"/>
        <end position="225"/>
    </location>
</feature>
<dbReference type="InterPro" id="IPR009639">
    <property type="entry name" value="Pept_A24A_C_arc"/>
</dbReference>
<protein>
    <recommendedName>
        <fullName evidence="2">Peptidase A24A-predicted C-terminal archaea domain-containing protein</fullName>
    </recommendedName>
</protein>
<dbReference type="RefSeq" id="WP_014789360.1">
    <property type="nucleotide sequence ID" value="NC_018015.1"/>
</dbReference>
<evidence type="ECO:0000259" key="2">
    <source>
        <dbReference type="Pfam" id="PF06819"/>
    </source>
</evidence>
<keyword evidence="1" id="KW-1133">Transmembrane helix</keyword>
<feature type="transmembrane region" description="Helical" evidence="1">
    <location>
        <begin position="230"/>
        <end position="247"/>
    </location>
</feature>
<sequence length="401" mass="45113">MEYVPLLLGLVMGAVTSYTDLKTGFIDDIHVFPTLALIGKLRGWEGEESEGTLDRIPIPAVEVGVLYYLYRGLEGNDLLLAASGVLGFLLGLTLGLLLYYIGAWASGDAIILAGFSALLPYPPASASTVPPYALSYPLYPLTILLNSLIAVFPFVFIYSLGVILLRKQFDDLRRILTERARLTVEVSLWIIAALGFRLVIYDTAGIEIVGLWSWIFTVAVIYVLGKFRRVGDLVGLAVLAYLLYRDPVPMAEAFLRLLAVLYTFKVFFSLVKFMRKNVLMEEVPVEALSEWDILGETIFEKDGEVGRDRDDLFTRIKRAIAMADPSLLRPDYGRIIASPTAEGLRKEQIEELRRLVEEGRLENRFLRKKSMPFAPALFLGFLISYFWGDVFWWIQLKMAGL</sequence>
<feature type="transmembrane region" description="Helical" evidence="1">
    <location>
        <begin position="253"/>
        <end position="271"/>
    </location>
</feature>
<evidence type="ECO:0000256" key="1">
    <source>
        <dbReference type="SAM" id="Phobius"/>
    </source>
</evidence>
<dbReference type="STRING" id="163003.CL1_1529"/>
<proteinExistence type="predicted"/>
<dbReference type="EMBL" id="CP003651">
    <property type="protein sequence ID" value="AFL95728.1"/>
    <property type="molecule type" value="Genomic_DNA"/>
</dbReference>
<feature type="transmembrane region" description="Helical" evidence="1">
    <location>
        <begin position="138"/>
        <end position="161"/>
    </location>
</feature>
<dbReference type="KEGG" id="thm:CL1_1529"/>